<organism evidence="2 3">
    <name type="scientific">Mortierella polycephala</name>
    <dbReference type="NCBI Taxonomy" id="41804"/>
    <lineage>
        <taxon>Eukaryota</taxon>
        <taxon>Fungi</taxon>
        <taxon>Fungi incertae sedis</taxon>
        <taxon>Mucoromycota</taxon>
        <taxon>Mortierellomycotina</taxon>
        <taxon>Mortierellomycetes</taxon>
        <taxon>Mortierellales</taxon>
        <taxon>Mortierellaceae</taxon>
        <taxon>Mortierella</taxon>
    </lineage>
</organism>
<keyword evidence="3" id="KW-1185">Reference proteome</keyword>
<feature type="chain" id="PRO_5040490542" evidence="1">
    <location>
        <begin position="26"/>
        <end position="70"/>
    </location>
</feature>
<protein>
    <submittedName>
        <fullName evidence="2">Uncharacterized protein</fullName>
    </submittedName>
</protein>
<evidence type="ECO:0000256" key="1">
    <source>
        <dbReference type="SAM" id="SignalP"/>
    </source>
</evidence>
<evidence type="ECO:0000313" key="2">
    <source>
        <dbReference type="EMBL" id="KAG0264370.1"/>
    </source>
</evidence>
<dbReference type="Proteomes" id="UP000726737">
    <property type="component" value="Unassembled WGS sequence"/>
</dbReference>
<comment type="caution">
    <text evidence="2">The sequence shown here is derived from an EMBL/GenBank/DDBJ whole genome shotgun (WGS) entry which is preliminary data.</text>
</comment>
<dbReference type="AlphaFoldDB" id="A0A9P6U902"/>
<feature type="signal peptide" evidence="1">
    <location>
        <begin position="1"/>
        <end position="25"/>
    </location>
</feature>
<sequence>MLFSTRAYLQVLIVAIVLMVVTVEAVPKGCYRSCVKSGEPEAYCRKSCLDAACYRSCTNPESQKDATSTN</sequence>
<proteinExistence type="predicted"/>
<gene>
    <name evidence="2" type="ORF">BG011_006976</name>
</gene>
<evidence type="ECO:0000313" key="3">
    <source>
        <dbReference type="Proteomes" id="UP000726737"/>
    </source>
</evidence>
<dbReference type="EMBL" id="JAAAJA010000052">
    <property type="protein sequence ID" value="KAG0264370.1"/>
    <property type="molecule type" value="Genomic_DNA"/>
</dbReference>
<name>A0A9P6U902_9FUNG</name>
<keyword evidence="1" id="KW-0732">Signal</keyword>
<accession>A0A9P6U902</accession>
<reference evidence="2" key="1">
    <citation type="journal article" date="2020" name="Fungal Divers.">
        <title>Resolving the Mortierellaceae phylogeny through synthesis of multi-gene phylogenetics and phylogenomics.</title>
        <authorList>
            <person name="Vandepol N."/>
            <person name="Liber J."/>
            <person name="Desiro A."/>
            <person name="Na H."/>
            <person name="Kennedy M."/>
            <person name="Barry K."/>
            <person name="Grigoriev I.V."/>
            <person name="Miller A.N."/>
            <person name="O'Donnell K."/>
            <person name="Stajich J.E."/>
            <person name="Bonito G."/>
        </authorList>
    </citation>
    <scope>NUCLEOTIDE SEQUENCE</scope>
    <source>
        <strain evidence="2">KOD948</strain>
    </source>
</reference>